<proteinExistence type="predicted"/>
<reference evidence="2 3" key="1">
    <citation type="submission" date="2024-03" db="EMBL/GenBank/DDBJ databases">
        <title>Draft genome sequence of Pseudonocardia nematodicida JCM 31783.</title>
        <authorList>
            <person name="Butdee W."/>
            <person name="Duangmal K."/>
        </authorList>
    </citation>
    <scope>NUCLEOTIDE SEQUENCE [LARGE SCALE GENOMIC DNA]</scope>
    <source>
        <strain evidence="2 3">JCM 31783</strain>
    </source>
</reference>
<protein>
    <submittedName>
        <fullName evidence="2">Uncharacterized protein</fullName>
    </submittedName>
</protein>
<sequence>MSTTPVIAAGAGVRAPSHRQDEGVARRLKALACTAPLHDLDARKGRLEWDAAAYQMAEIGLQAIDQVTLAMDFDHGADHDEVVRRLLPFVAAQVPGAGRDEHARVAHWVIDNLINVGSIDRGFAVEYGAYDAGGRYIRRRFDFKLLVEVAAHDGRVYLRASDEAINVLVGALDTDVESAQEAAETKLENLIVRGRLGDARLAAEQARYRTVQYAESLRHKLEATRRDVRSVDWLESVPQLLNEALTHIEARYRAETVIKANIADARDEATEPERRRQAAELVEVVDDCIQRHTQLQTRLQEAGAAFRAEQDRQQFSGRPKRASVDVFGQLLRPALALSVETAGDPVTAWFAAGTGVGNPLVPGLGGLVETLLTPPTDRDPFGTEVPEPELAPQPRERFDERAWAVADAALPNVTAQARAPIRLSEALARVREAAGDPGARHDEHCAVRPDAPRAADPVALRAAQLVALRAVHSVGTAIGTARTQGDPSVLVAVDDGTVLHDPEFGGADLLLAVADVEGEPR</sequence>
<dbReference type="EMBL" id="JBEDNQ010000003">
    <property type="protein sequence ID" value="MEQ3550347.1"/>
    <property type="molecule type" value="Genomic_DNA"/>
</dbReference>
<evidence type="ECO:0000313" key="2">
    <source>
        <dbReference type="EMBL" id="MEQ3550347.1"/>
    </source>
</evidence>
<dbReference type="RefSeq" id="WP_349297443.1">
    <property type="nucleotide sequence ID" value="NZ_JBEDNQ010000003.1"/>
</dbReference>
<keyword evidence="3" id="KW-1185">Reference proteome</keyword>
<dbReference type="Proteomes" id="UP001494902">
    <property type="component" value="Unassembled WGS sequence"/>
</dbReference>
<gene>
    <name evidence="2" type="ORF">WIS52_07680</name>
</gene>
<feature type="region of interest" description="Disordered" evidence="1">
    <location>
        <begin position="375"/>
        <end position="394"/>
    </location>
</feature>
<accession>A0ABV1K783</accession>
<comment type="caution">
    <text evidence="2">The sequence shown here is derived from an EMBL/GenBank/DDBJ whole genome shotgun (WGS) entry which is preliminary data.</text>
</comment>
<evidence type="ECO:0000256" key="1">
    <source>
        <dbReference type="SAM" id="MobiDB-lite"/>
    </source>
</evidence>
<evidence type="ECO:0000313" key="3">
    <source>
        <dbReference type="Proteomes" id="UP001494902"/>
    </source>
</evidence>
<name>A0ABV1K783_9PSEU</name>
<organism evidence="2 3">
    <name type="scientific">Pseudonocardia nematodicida</name>
    <dbReference type="NCBI Taxonomy" id="1206997"/>
    <lineage>
        <taxon>Bacteria</taxon>
        <taxon>Bacillati</taxon>
        <taxon>Actinomycetota</taxon>
        <taxon>Actinomycetes</taxon>
        <taxon>Pseudonocardiales</taxon>
        <taxon>Pseudonocardiaceae</taxon>
        <taxon>Pseudonocardia</taxon>
    </lineage>
</organism>